<dbReference type="InterPro" id="IPR036097">
    <property type="entry name" value="HisK_dim/P_sf"/>
</dbReference>
<evidence type="ECO:0000256" key="7">
    <source>
        <dbReference type="ARBA" id="ARBA00023012"/>
    </source>
</evidence>
<dbReference type="EC" id="2.7.13.3" evidence="2"/>
<name>A0A6M4APU9_9SPHN</name>
<accession>A0A6M4APU9</accession>
<dbReference type="InterPro" id="IPR003594">
    <property type="entry name" value="HATPase_dom"/>
</dbReference>
<dbReference type="InterPro" id="IPR004358">
    <property type="entry name" value="Sig_transdc_His_kin-like_C"/>
</dbReference>
<dbReference type="SUPFAM" id="SSF55874">
    <property type="entry name" value="ATPase domain of HSP90 chaperone/DNA topoisomerase II/histidine kinase"/>
    <property type="match status" value="1"/>
</dbReference>
<protein>
    <recommendedName>
        <fullName evidence="2">histidine kinase</fullName>
        <ecNumber evidence="2">2.7.13.3</ecNumber>
    </recommendedName>
</protein>
<dbReference type="PRINTS" id="PR00344">
    <property type="entry name" value="BCTRLSENSOR"/>
</dbReference>
<dbReference type="InterPro" id="IPR005467">
    <property type="entry name" value="His_kinase_dom"/>
</dbReference>
<evidence type="ECO:0000256" key="2">
    <source>
        <dbReference type="ARBA" id="ARBA00012438"/>
    </source>
</evidence>
<keyword evidence="5 12" id="KW-0418">Kinase</keyword>
<dbReference type="PANTHER" id="PTHR43065">
    <property type="entry name" value="SENSOR HISTIDINE KINASE"/>
    <property type="match status" value="1"/>
</dbReference>
<evidence type="ECO:0000256" key="9">
    <source>
        <dbReference type="SAM" id="MobiDB-lite"/>
    </source>
</evidence>
<dbReference type="InterPro" id="IPR011006">
    <property type="entry name" value="CheY-like_superfamily"/>
</dbReference>
<dbReference type="InterPro" id="IPR001789">
    <property type="entry name" value="Sig_transdc_resp-reg_receiver"/>
</dbReference>
<dbReference type="CDD" id="cd00156">
    <property type="entry name" value="REC"/>
    <property type="match status" value="1"/>
</dbReference>
<comment type="catalytic activity">
    <reaction evidence="1">
        <text>ATP + protein L-histidine = ADP + protein N-phospho-L-histidine.</text>
        <dbReference type="EC" id="2.7.13.3"/>
    </reaction>
</comment>
<keyword evidence="7" id="KW-0902">Two-component regulatory system</keyword>
<feature type="modified residue" description="4-aspartylphosphate" evidence="8">
    <location>
        <position position="371"/>
    </location>
</feature>
<evidence type="ECO:0000256" key="1">
    <source>
        <dbReference type="ARBA" id="ARBA00000085"/>
    </source>
</evidence>
<evidence type="ECO:0000259" key="10">
    <source>
        <dbReference type="PROSITE" id="PS50109"/>
    </source>
</evidence>
<dbReference type="InterPro" id="IPR036890">
    <property type="entry name" value="HATPase_C_sf"/>
</dbReference>
<evidence type="ECO:0000259" key="11">
    <source>
        <dbReference type="PROSITE" id="PS50110"/>
    </source>
</evidence>
<evidence type="ECO:0000256" key="3">
    <source>
        <dbReference type="ARBA" id="ARBA00022679"/>
    </source>
</evidence>
<proteinExistence type="predicted"/>
<organism evidence="12 13">
    <name type="scientific">Sphingomonas lacunae</name>
    <dbReference type="NCBI Taxonomy" id="2698828"/>
    <lineage>
        <taxon>Bacteria</taxon>
        <taxon>Pseudomonadati</taxon>
        <taxon>Pseudomonadota</taxon>
        <taxon>Alphaproteobacteria</taxon>
        <taxon>Sphingomonadales</taxon>
        <taxon>Sphingomonadaceae</taxon>
        <taxon>Sphingomonas</taxon>
    </lineage>
</organism>
<keyword evidence="13" id="KW-1185">Reference proteome</keyword>
<dbReference type="KEGG" id="slan:GV829_00135"/>
<dbReference type="AlphaFoldDB" id="A0A6M4APU9"/>
<keyword evidence="4" id="KW-0547">Nucleotide-binding</keyword>
<evidence type="ECO:0000256" key="8">
    <source>
        <dbReference type="PROSITE-ProRule" id="PRU00169"/>
    </source>
</evidence>
<evidence type="ECO:0000313" key="13">
    <source>
        <dbReference type="Proteomes" id="UP000503018"/>
    </source>
</evidence>
<evidence type="ECO:0000313" key="12">
    <source>
        <dbReference type="EMBL" id="QJQ31058.1"/>
    </source>
</evidence>
<sequence>MAAFHEGQMLPAVTGDNADPKSATELSNSLLVQLQQGLLAEALESAVELDKARLHGEELLHNISEICGFLAHDFNNYLSIISMNCDALTTDDEQRRLRARDAIANAARRGKELATSLINLSRDKQATTELVDVDKFVRANHSLLAAAAGGESLLSLNLDAPGMCVRVEPAALSHALVNLVINARKALRGLRSDGIDISTRVDSSGPHPLLHLAVGDNGVGVSGPMRDRLFQRFATDRLDGVGLGLASADHFCRKYGGHIAYRPAEVSGSVFTLLLPVADGLPPAAPDRPDGPSAEAVPVNDASVAGNNDCAPNPDQHPATLSVLIVDDEADALEAMAELLANFGCRVATTCSLGDAWAAWGDTLFDIVFIDASLQYGEQAAFIAWARDRNPNVSIGAISGALSRLTSTPDYDFALPKPLSKQMLGFVLEDYRARR</sequence>
<keyword evidence="3" id="KW-0808">Transferase</keyword>
<dbReference type="SUPFAM" id="SSF47384">
    <property type="entry name" value="Homodimeric domain of signal transducing histidine kinase"/>
    <property type="match status" value="1"/>
</dbReference>
<dbReference type="SUPFAM" id="SSF52172">
    <property type="entry name" value="CheY-like"/>
    <property type="match status" value="1"/>
</dbReference>
<evidence type="ECO:0000256" key="4">
    <source>
        <dbReference type="ARBA" id="ARBA00022741"/>
    </source>
</evidence>
<gene>
    <name evidence="12" type="ORF">GV829_00135</name>
</gene>
<dbReference type="Gene3D" id="3.40.50.2300">
    <property type="match status" value="1"/>
</dbReference>
<feature type="domain" description="Histidine kinase" evidence="10">
    <location>
        <begin position="69"/>
        <end position="279"/>
    </location>
</feature>
<dbReference type="GO" id="GO:0005524">
    <property type="term" value="F:ATP binding"/>
    <property type="evidence" value="ECO:0007669"/>
    <property type="project" value="UniProtKB-KW"/>
</dbReference>
<feature type="region of interest" description="Disordered" evidence="9">
    <location>
        <begin position="1"/>
        <end position="21"/>
    </location>
</feature>
<dbReference type="Gene3D" id="1.10.287.130">
    <property type="match status" value="1"/>
</dbReference>
<dbReference type="PANTHER" id="PTHR43065:SF46">
    <property type="entry name" value="C4-DICARBOXYLATE TRANSPORT SENSOR PROTEIN DCTB"/>
    <property type="match status" value="1"/>
</dbReference>
<evidence type="ECO:0000256" key="5">
    <source>
        <dbReference type="ARBA" id="ARBA00022777"/>
    </source>
</evidence>
<dbReference type="PROSITE" id="PS50109">
    <property type="entry name" value="HIS_KIN"/>
    <property type="match status" value="1"/>
</dbReference>
<dbReference type="Gene3D" id="3.30.565.10">
    <property type="entry name" value="Histidine kinase-like ATPase, C-terminal domain"/>
    <property type="match status" value="1"/>
</dbReference>
<dbReference type="GO" id="GO:0000155">
    <property type="term" value="F:phosphorelay sensor kinase activity"/>
    <property type="evidence" value="ECO:0007669"/>
    <property type="project" value="InterPro"/>
</dbReference>
<dbReference type="PROSITE" id="PS50110">
    <property type="entry name" value="RESPONSE_REGULATORY"/>
    <property type="match status" value="1"/>
</dbReference>
<feature type="domain" description="Response regulatory" evidence="11">
    <location>
        <begin position="322"/>
        <end position="432"/>
    </location>
</feature>
<reference evidence="12 13" key="1">
    <citation type="submission" date="2020-01" db="EMBL/GenBank/DDBJ databases">
        <title>Sphingomonas sp. strain CSW-10.</title>
        <authorList>
            <person name="Chen W.-M."/>
        </authorList>
    </citation>
    <scope>NUCLEOTIDE SEQUENCE [LARGE SCALE GENOMIC DNA]</scope>
    <source>
        <strain evidence="12 13">CSW-10</strain>
    </source>
</reference>
<dbReference type="EMBL" id="CP053015">
    <property type="protein sequence ID" value="QJQ31058.1"/>
    <property type="molecule type" value="Genomic_DNA"/>
</dbReference>
<evidence type="ECO:0000256" key="6">
    <source>
        <dbReference type="ARBA" id="ARBA00022840"/>
    </source>
</evidence>
<keyword evidence="8" id="KW-0597">Phosphoprotein</keyword>
<dbReference type="Proteomes" id="UP000503018">
    <property type="component" value="Chromosome"/>
</dbReference>
<dbReference type="Pfam" id="PF02518">
    <property type="entry name" value="HATPase_c"/>
    <property type="match status" value="1"/>
</dbReference>
<dbReference type="SMART" id="SM00387">
    <property type="entry name" value="HATPase_c"/>
    <property type="match status" value="1"/>
</dbReference>
<dbReference type="RefSeq" id="WP_169943269.1">
    <property type="nucleotide sequence ID" value="NZ_CP053015.1"/>
</dbReference>
<keyword evidence="6" id="KW-0067">ATP-binding</keyword>
<dbReference type="Pfam" id="PF00072">
    <property type="entry name" value="Response_reg"/>
    <property type="match status" value="1"/>
</dbReference>